<sequence>MKLFSIVLIFASLNAFAQLPTTEQQFLSRLKPGGPLPEKLLMTKSVVFYPYEMTTKELESIQRSFQRTGIDAVVYYENDLVSAGRDVSVNLAEYLNSREIANLIYLQKEGEYIIYITEYNKKANLVEQDQATFIAKNTALDALLQSIYIAAVNGLKSENFLINDYPELGNTVKAIDGRRNEFFAIDLKVDPLAVPKFGDEAMDKELEEIMKQYPFKYQLTEANLSEVELRKKGFLYVLRFVCSRNKVASNVLEYPMSKSQNAIVSMTYNGGAPEIKNISADAAVYKFYFKHLESRNVFLGTKWDADTSWQQALINQIRGFRMEFKIQ</sequence>
<evidence type="ECO:0000256" key="1">
    <source>
        <dbReference type="SAM" id="SignalP"/>
    </source>
</evidence>
<accession>A0ABS5VSV4</accession>
<proteinExistence type="predicted"/>
<organism evidence="2 3">
    <name type="scientific">Chryseosolibacter indicus</name>
    <dbReference type="NCBI Taxonomy" id="2782351"/>
    <lineage>
        <taxon>Bacteria</taxon>
        <taxon>Pseudomonadati</taxon>
        <taxon>Bacteroidota</taxon>
        <taxon>Cytophagia</taxon>
        <taxon>Cytophagales</taxon>
        <taxon>Chryseotaleaceae</taxon>
        <taxon>Chryseosolibacter</taxon>
    </lineage>
</organism>
<feature type="chain" id="PRO_5046702122" description="TPM domain-containing protein" evidence="1">
    <location>
        <begin position="18"/>
        <end position="327"/>
    </location>
</feature>
<evidence type="ECO:0000313" key="3">
    <source>
        <dbReference type="Proteomes" id="UP000772618"/>
    </source>
</evidence>
<dbReference type="Proteomes" id="UP000772618">
    <property type="component" value="Unassembled WGS sequence"/>
</dbReference>
<comment type="caution">
    <text evidence="2">The sequence shown here is derived from an EMBL/GenBank/DDBJ whole genome shotgun (WGS) entry which is preliminary data.</text>
</comment>
<keyword evidence="3" id="KW-1185">Reference proteome</keyword>
<evidence type="ECO:0000313" key="2">
    <source>
        <dbReference type="EMBL" id="MBT1703081.1"/>
    </source>
</evidence>
<dbReference type="EMBL" id="JAHESD010000011">
    <property type="protein sequence ID" value="MBT1703081.1"/>
    <property type="molecule type" value="Genomic_DNA"/>
</dbReference>
<dbReference type="RefSeq" id="WP_254153044.1">
    <property type="nucleotide sequence ID" value="NZ_JAHESD010000011.1"/>
</dbReference>
<name>A0ABS5VSV4_9BACT</name>
<gene>
    <name evidence="2" type="ORF">KK060_07310</name>
</gene>
<evidence type="ECO:0008006" key="4">
    <source>
        <dbReference type="Google" id="ProtNLM"/>
    </source>
</evidence>
<feature type="signal peptide" evidence="1">
    <location>
        <begin position="1"/>
        <end position="17"/>
    </location>
</feature>
<reference evidence="2 3" key="1">
    <citation type="submission" date="2021-05" db="EMBL/GenBank/DDBJ databases">
        <title>A Polyphasic approach of four new species of the genus Ohtaekwangia: Ohtaekwangia histidinii sp. nov., Ohtaekwangia cretensis sp. nov., Ohtaekwangia indiensis sp. nov., Ohtaekwangia reichenbachii sp. nov. from diverse environment.</title>
        <authorList>
            <person name="Octaviana S."/>
        </authorList>
    </citation>
    <scope>NUCLEOTIDE SEQUENCE [LARGE SCALE GENOMIC DNA]</scope>
    <source>
        <strain evidence="2 3">PWU20</strain>
    </source>
</reference>
<protein>
    <recommendedName>
        <fullName evidence="4">TPM domain-containing protein</fullName>
    </recommendedName>
</protein>
<keyword evidence="1" id="KW-0732">Signal</keyword>